<organism evidence="5 6">
    <name type="scientific">Thiomicrorhabdus heinhorstiae</name>
    <dbReference type="NCBI Taxonomy" id="2748010"/>
    <lineage>
        <taxon>Bacteria</taxon>
        <taxon>Pseudomonadati</taxon>
        <taxon>Pseudomonadota</taxon>
        <taxon>Gammaproteobacteria</taxon>
        <taxon>Thiotrichales</taxon>
        <taxon>Piscirickettsiaceae</taxon>
        <taxon>Thiomicrorhabdus</taxon>
    </lineage>
</organism>
<reference evidence="5 6" key="1">
    <citation type="submission" date="2020-11" db="EMBL/GenBank/DDBJ databases">
        <title>Sulfur oxidizing isolate from Hospital Hole Sinkhole.</title>
        <authorList>
            <person name="Scott K.M."/>
        </authorList>
    </citation>
    <scope>NUCLEOTIDE SEQUENCE [LARGE SCALE GENOMIC DNA]</scope>
    <source>
        <strain evidence="5 6">HH1</strain>
    </source>
</reference>
<dbReference type="InterPro" id="IPR036680">
    <property type="entry name" value="SPOR-like_sf"/>
</dbReference>
<protein>
    <submittedName>
        <fullName evidence="5">SPOR domain-containing protein</fullName>
    </submittedName>
</protein>
<dbReference type="EMBL" id="JACBGI020000001">
    <property type="protein sequence ID" value="MBF6056890.1"/>
    <property type="molecule type" value="Genomic_DNA"/>
</dbReference>
<name>A0ABS0BSX3_9GAMM</name>
<feature type="coiled-coil region" evidence="1">
    <location>
        <begin position="111"/>
        <end position="179"/>
    </location>
</feature>
<proteinExistence type="predicted"/>
<dbReference type="InterPro" id="IPR007730">
    <property type="entry name" value="SPOR-like_dom"/>
</dbReference>
<keyword evidence="3" id="KW-0472">Membrane</keyword>
<feature type="compositionally biased region" description="Polar residues" evidence="2">
    <location>
        <begin position="23"/>
        <end position="33"/>
    </location>
</feature>
<gene>
    <name evidence="5" type="ORF">H8792_000885</name>
</gene>
<accession>A0ABS0BSX3</accession>
<feature type="transmembrane region" description="Helical" evidence="3">
    <location>
        <begin position="88"/>
        <end position="109"/>
    </location>
</feature>
<evidence type="ECO:0000256" key="2">
    <source>
        <dbReference type="SAM" id="MobiDB-lite"/>
    </source>
</evidence>
<dbReference type="Gene3D" id="3.30.70.1070">
    <property type="entry name" value="Sporulation related repeat"/>
    <property type="match status" value="1"/>
</dbReference>
<evidence type="ECO:0000313" key="6">
    <source>
        <dbReference type="Proteomes" id="UP001193680"/>
    </source>
</evidence>
<keyword evidence="3" id="KW-1133">Transmembrane helix</keyword>
<dbReference type="Proteomes" id="UP001193680">
    <property type="component" value="Unassembled WGS sequence"/>
</dbReference>
<evidence type="ECO:0000256" key="3">
    <source>
        <dbReference type="SAM" id="Phobius"/>
    </source>
</evidence>
<dbReference type="RefSeq" id="WP_194947248.1">
    <property type="nucleotide sequence ID" value="NZ_JACBGI020000001.1"/>
</dbReference>
<sequence>MSFTISDLEKEREKILKEIENKTQQFSQSATESPSKRQEPNLRDWLKAADTVIPDQKKVMPDKDFDLGENTVHPASESHSLQIRRKNVAYGIAILSGTVVFTLAASLFFSHQDLQAQLNEMQQQAQTQSELIQGLEEKIAGFEKQDENVVDVDSLKVQLSALENQIADLKSQIADQKKQTSESDQHKTLSALENLVNQKWQLMSQQLAQQTKLGLKADKAPAIETTSKTAKTADLSIKEPTVPSTPKSPQTPKVAQSPAQTWLLNQNGKDYILQLASSTKKSDLQRIVDNKKIKQVEILPQTTKQGGVRYILVSRQAFEEKALASDAAKKMKTNFGISPWIRQFEDLSRRLPG</sequence>
<comment type="caution">
    <text evidence="5">The sequence shown here is derived from an EMBL/GenBank/DDBJ whole genome shotgun (WGS) entry which is preliminary data.</text>
</comment>
<evidence type="ECO:0000256" key="1">
    <source>
        <dbReference type="SAM" id="Coils"/>
    </source>
</evidence>
<keyword evidence="3" id="KW-0812">Transmembrane</keyword>
<dbReference type="Pfam" id="PF05036">
    <property type="entry name" value="SPOR"/>
    <property type="match status" value="1"/>
</dbReference>
<keyword evidence="6" id="KW-1185">Reference proteome</keyword>
<dbReference type="PROSITE" id="PS51724">
    <property type="entry name" value="SPOR"/>
    <property type="match status" value="1"/>
</dbReference>
<evidence type="ECO:0000313" key="5">
    <source>
        <dbReference type="EMBL" id="MBF6056890.1"/>
    </source>
</evidence>
<feature type="domain" description="SPOR" evidence="4">
    <location>
        <begin position="265"/>
        <end position="344"/>
    </location>
</feature>
<feature type="compositionally biased region" description="Basic and acidic residues" evidence="2">
    <location>
        <begin position="34"/>
        <end position="43"/>
    </location>
</feature>
<feature type="region of interest" description="Disordered" evidence="2">
    <location>
        <begin position="20"/>
        <end position="43"/>
    </location>
</feature>
<evidence type="ECO:0000259" key="4">
    <source>
        <dbReference type="PROSITE" id="PS51724"/>
    </source>
</evidence>
<keyword evidence="1" id="KW-0175">Coiled coil</keyword>